<dbReference type="OrthoDB" id="9775608at2"/>
<dbReference type="AlphaFoldDB" id="A0A1N7NLP5"/>
<dbReference type="InterPro" id="IPR032466">
    <property type="entry name" value="Metal_Hydrolase"/>
</dbReference>
<accession>A0A1N7NLP5</accession>
<dbReference type="CDD" id="cd01310">
    <property type="entry name" value="TatD_DNAse"/>
    <property type="match status" value="1"/>
</dbReference>
<dbReference type="EMBL" id="FTOD01000009">
    <property type="protein sequence ID" value="SIS99232.1"/>
    <property type="molecule type" value="Genomic_DNA"/>
</dbReference>
<keyword evidence="2 4" id="KW-0479">Metal-binding</keyword>
<dbReference type="GO" id="GO:0046872">
    <property type="term" value="F:metal ion binding"/>
    <property type="evidence" value="ECO:0007669"/>
    <property type="project" value="UniProtKB-KW"/>
</dbReference>
<feature type="binding site" evidence="4">
    <location>
        <position position="96"/>
    </location>
    <ligand>
        <name>a divalent metal cation</name>
        <dbReference type="ChEBI" id="CHEBI:60240"/>
        <label>1</label>
    </ligand>
</feature>
<protein>
    <submittedName>
        <fullName evidence="5">TatD DNase family protein</fullName>
    </submittedName>
</protein>
<feature type="binding site" evidence="4">
    <location>
        <position position="10"/>
    </location>
    <ligand>
        <name>a divalent metal cation</name>
        <dbReference type="ChEBI" id="CHEBI:60240"/>
        <label>1</label>
    </ligand>
</feature>
<dbReference type="PANTHER" id="PTHR46317">
    <property type="entry name" value="HYDROLASE OF PHP SUPERFAMILY-RELATED PROTEIN"/>
    <property type="match status" value="1"/>
</dbReference>
<gene>
    <name evidence="5" type="ORF">SAMN05421790_10991</name>
</gene>
<sequence>MQPMGLVDTHLHGDRISLEEWPGLRDRAHRAGVVRAVGVGSDAKSGEKLLRLKQKHPDFIEVAFGYHPEQPVEWEQVEIILRQIREHRDSLCGVGEVGLPWYSLSPEERERAPDPEHLSVLERFLQTAVELDLPVLLHAVHDRAETVFRMLQAQGVRKAVFHWLKAPAAVVDAIVGAGYYVSVTPEVCYRQRDRELVQRIPAPSLLLETDAPWKYGGPFRSRPAEPAWVRRTAEAVSQVKGISLPQLARQTTANASRLFGWDLGK</sequence>
<reference evidence="6" key="1">
    <citation type="submission" date="2017-01" db="EMBL/GenBank/DDBJ databases">
        <authorList>
            <person name="Varghese N."/>
            <person name="Submissions S."/>
        </authorList>
    </citation>
    <scope>NUCLEOTIDE SEQUENCE [LARGE SCALE GENOMIC DNA]</scope>
    <source>
        <strain evidence="6">DSM 45196</strain>
    </source>
</reference>
<feature type="binding site" evidence="4">
    <location>
        <position position="12"/>
    </location>
    <ligand>
        <name>a divalent metal cation</name>
        <dbReference type="ChEBI" id="CHEBI:60240"/>
        <label>1</label>
    </ligand>
</feature>
<evidence type="ECO:0000256" key="2">
    <source>
        <dbReference type="ARBA" id="ARBA00022723"/>
    </source>
</evidence>
<dbReference type="Proteomes" id="UP000186795">
    <property type="component" value="Unassembled WGS sequence"/>
</dbReference>
<dbReference type="PIRSF" id="PIRSF005902">
    <property type="entry name" value="DNase_TatD"/>
    <property type="match status" value="1"/>
</dbReference>
<dbReference type="GO" id="GO:0016788">
    <property type="term" value="F:hydrolase activity, acting on ester bonds"/>
    <property type="evidence" value="ECO:0007669"/>
    <property type="project" value="InterPro"/>
</dbReference>
<dbReference type="InterPro" id="IPR001130">
    <property type="entry name" value="TatD-like"/>
</dbReference>
<dbReference type="SUPFAM" id="SSF51556">
    <property type="entry name" value="Metallo-dependent hydrolases"/>
    <property type="match status" value="1"/>
</dbReference>
<feature type="binding site" evidence="4">
    <location>
        <position position="162"/>
    </location>
    <ligand>
        <name>a divalent metal cation</name>
        <dbReference type="ChEBI" id="CHEBI:60240"/>
        <label>2</label>
    </ligand>
</feature>
<name>A0A1N7NLP5_9BACL</name>
<evidence type="ECO:0000313" key="5">
    <source>
        <dbReference type="EMBL" id="SIS99232.1"/>
    </source>
</evidence>
<organism evidence="5 6">
    <name type="scientific">Kroppenstedtia eburnea</name>
    <dbReference type="NCBI Taxonomy" id="714067"/>
    <lineage>
        <taxon>Bacteria</taxon>
        <taxon>Bacillati</taxon>
        <taxon>Bacillota</taxon>
        <taxon>Bacilli</taxon>
        <taxon>Bacillales</taxon>
        <taxon>Thermoactinomycetaceae</taxon>
        <taxon>Kroppenstedtia</taxon>
    </lineage>
</organism>
<dbReference type="Gene3D" id="3.20.20.140">
    <property type="entry name" value="Metal-dependent hydrolases"/>
    <property type="match status" value="1"/>
</dbReference>
<evidence type="ECO:0000313" key="6">
    <source>
        <dbReference type="Proteomes" id="UP000186795"/>
    </source>
</evidence>
<evidence type="ECO:0000256" key="1">
    <source>
        <dbReference type="ARBA" id="ARBA00009275"/>
    </source>
</evidence>
<evidence type="ECO:0000256" key="4">
    <source>
        <dbReference type="PIRSR" id="PIRSR005902-1"/>
    </source>
</evidence>
<dbReference type="Pfam" id="PF01026">
    <property type="entry name" value="TatD_DNase"/>
    <property type="match status" value="1"/>
</dbReference>
<feature type="binding site" evidence="4">
    <location>
        <position position="138"/>
    </location>
    <ligand>
        <name>a divalent metal cation</name>
        <dbReference type="ChEBI" id="CHEBI:60240"/>
        <label>2</label>
    </ligand>
</feature>
<keyword evidence="3" id="KW-0378">Hydrolase</keyword>
<proteinExistence type="inferred from homology"/>
<evidence type="ECO:0000256" key="3">
    <source>
        <dbReference type="ARBA" id="ARBA00022801"/>
    </source>
</evidence>
<keyword evidence="6" id="KW-1185">Reference proteome</keyword>
<dbReference type="RefSeq" id="WP_084190162.1">
    <property type="nucleotide sequence ID" value="NZ_CP048103.1"/>
</dbReference>
<dbReference type="PROSITE" id="PS01091">
    <property type="entry name" value="TATD_3"/>
    <property type="match status" value="1"/>
</dbReference>
<dbReference type="InterPro" id="IPR018228">
    <property type="entry name" value="DNase_TatD-rel_CS"/>
</dbReference>
<feature type="binding site" evidence="4">
    <location>
        <position position="210"/>
    </location>
    <ligand>
        <name>a divalent metal cation</name>
        <dbReference type="ChEBI" id="CHEBI:60240"/>
        <label>1</label>
    </ligand>
</feature>
<comment type="similarity">
    <text evidence="1">Belongs to the metallo-dependent hydrolases superfamily. TatD-type hydrolase family.</text>
</comment>
<dbReference type="PANTHER" id="PTHR46317:SF1">
    <property type="entry name" value="HYDROLASE, TATD FAMILY"/>
    <property type="match status" value="1"/>
</dbReference>